<gene>
    <name evidence="2" type="ORF">H2200_011694</name>
</gene>
<feature type="region of interest" description="Disordered" evidence="1">
    <location>
        <begin position="1"/>
        <end position="29"/>
    </location>
</feature>
<reference evidence="2" key="1">
    <citation type="submission" date="2022-10" db="EMBL/GenBank/DDBJ databases">
        <title>Culturing micro-colonial fungi from biological soil crusts in the Mojave desert and describing Neophaeococcomyces mojavensis, and introducing the new genera and species Taxawa tesnikishii.</title>
        <authorList>
            <person name="Kurbessoian T."/>
            <person name="Stajich J.E."/>
        </authorList>
    </citation>
    <scope>NUCLEOTIDE SEQUENCE</scope>
    <source>
        <strain evidence="2">TK_41</strain>
    </source>
</reference>
<keyword evidence="3" id="KW-1185">Reference proteome</keyword>
<evidence type="ECO:0000313" key="3">
    <source>
        <dbReference type="Proteomes" id="UP001172673"/>
    </source>
</evidence>
<evidence type="ECO:0000256" key="1">
    <source>
        <dbReference type="SAM" id="MobiDB-lite"/>
    </source>
</evidence>
<name>A0AA38WYM3_9EURO</name>
<evidence type="ECO:0000313" key="2">
    <source>
        <dbReference type="EMBL" id="KAJ9603508.1"/>
    </source>
</evidence>
<protein>
    <submittedName>
        <fullName evidence="2">Uncharacterized protein</fullName>
    </submittedName>
</protein>
<dbReference type="EMBL" id="JAPDRK010000021">
    <property type="protein sequence ID" value="KAJ9603508.1"/>
    <property type="molecule type" value="Genomic_DNA"/>
</dbReference>
<proteinExistence type="predicted"/>
<dbReference type="AlphaFoldDB" id="A0AA38WYM3"/>
<organism evidence="2 3">
    <name type="scientific">Cladophialophora chaetospira</name>
    <dbReference type="NCBI Taxonomy" id="386627"/>
    <lineage>
        <taxon>Eukaryota</taxon>
        <taxon>Fungi</taxon>
        <taxon>Dikarya</taxon>
        <taxon>Ascomycota</taxon>
        <taxon>Pezizomycotina</taxon>
        <taxon>Eurotiomycetes</taxon>
        <taxon>Chaetothyriomycetidae</taxon>
        <taxon>Chaetothyriales</taxon>
        <taxon>Herpotrichiellaceae</taxon>
        <taxon>Cladophialophora</taxon>
    </lineage>
</organism>
<comment type="caution">
    <text evidence="2">The sequence shown here is derived from an EMBL/GenBank/DDBJ whole genome shotgun (WGS) entry which is preliminary data.</text>
</comment>
<sequence length="253" mass="28882">MFRLPILSDPSKDSSEDLPAAESKTPQHDGSASLLALNGYRLPADIVFVILSYFVPGNGLQVSNDPAYDSDLLHTRGDIIPKLKFIFQDPTKEHPEYQSRELRLWEMNMMLEMLMAWRWTECEDVFHQIKFPPSIVVAAWNFDESVPPPLLLQTAFPHDPHTYLAALQESISLWWARKLTGDKWRASLVRDIMTRLAYYYIDWYLTTVPLKANSISRTIFNVGVLKINAPSTELGGKPATIRPWTGEFIATDN</sequence>
<dbReference type="Proteomes" id="UP001172673">
    <property type="component" value="Unassembled WGS sequence"/>
</dbReference>
<accession>A0AA38WYM3</accession>